<reference evidence="1" key="1">
    <citation type="submission" date="2016-05" db="EMBL/GenBank/DDBJ databases">
        <authorList>
            <person name="Lavstsen T."/>
            <person name="Jespersen J.S."/>
        </authorList>
    </citation>
    <scope>NUCLEOTIDE SEQUENCE</scope>
    <source>
        <tissue evidence="1">Brain</tissue>
    </source>
</reference>
<organism evidence="1">
    <name type="scientific">Nothobranchius kuhntae</name>
    <name type="common">Beira killifish</name>
    <dbReference type="NCBI Taxonomy" id="321403"/>
    <lineage>
        <taxon>Eukaryota</taxon>
        <taxon>Metazoa</taxon>
        <taxon>Chordata</taxon>
        <taxon>Craniata</taxon>
        <taxon>Vertebrata</taxon>
        <taxon>Euteleostomi</taxon>
        <taxon>Actinopterygii</taxon>
        <taxon>Neopterygii</taxon>
        <taxon>Teleostei</taxon>
        <taxon>Neoteleostei</taxon>
        <taxon>Acanthomorphata</taxon>
        <taxon>Ovalentaria</taxon>
        <taxon>Atherinomorphae</taxon>
        <taxon>Cyprinodontiformes</taxon>
        <taxon>Nothobranchiidae</taxon>
        <taxon>Nothobranchius</taxon>
    </lineage>
</organism>
<feature type="non-terminal residue" evidence="1">
    <location>
        <position position="1"/>
    </location>
</feature>
<accession>A0A1A8HVH9</accession>
<proteinExistence type="predicted"/>
<protein>
    <submittedName>
        <fullName evidence="1">Uncharacterized protein</fullName>
    </submittedName>
</protein>
<reference evidence="1" key="2">
    <citation type="submission" date="2016-06" db="EMBL/GenBank/DDBJ databases">
        <title>The genome of a short-lived fish provides insights into sex chromosome evolution and the genetic control of aging.</title>
        <authorList>
            <person name="Reichwald K."/>
            <person name="Felder M."/>
            <person name="Petzold A."/>
            <person name="Koch P."/>
            <person name="Groth M."/>
            <person name="Platzer M."/>
        </authorList>
    </citation>
    <scope>NUCLEOTIDE SEQUENCE</scope>
    <source>
        <tissue evidence="1">Brain</tissue>
    </source>
</reference>
<gene>
    <name evidence="1" type="primary">Nfu_g_1_009238</name>
</gene>
<sequence>LFASPPRTLLSYFLLSGFTMMPTEKTNVFFFYLCGKLEMLTASIIAHSCKAVKELPL</sequence>
<dbReference type="EMBL" id="HAED01002267">
    <property type="protein sequence ID" value="SBQ88112.1"/>
    <property type="molecule type" value="Transcribed_RNA"/>
</dbReference>
<name>A0A1A8HVH9_NOTKU</name>
<evidence type="ECO:0000313" key="1">
    <source>
        <dbReference type="EMBL" id="SBQ88112.1"/>
    </source>
</evidence>
<dbReference type="AlphaFoldDB" id="A0A1A8HVH9"/>
<feature type="non-terminal residue" evidence="1">
    <location>
        <position position="57"/>
    </location>
</feature>